<organism evidence="1 2">
    <name type="scientific">Candidatus Haliotispira prima</name>
    <dbReference type="NCBI Taxonomy" id="3034016"/>
    <lineage>
        <taxon>Bacteria</taxon>
        <taxon>Pseudomonadati</taxon>
        <taxon>Spirochaetota</taxon>
        <taxon>Spirochaetia</taxon>
        <taxon>Spirochaetales</taxon>
        <taxon>Spirochaetaceae</taxon>
        <taxon>Candidatus Haliotispira</taxon>
    </lineage>
</organism>
<dbReference type="RefSeq" id="WP_326927702.1">
    <property type="nucleotide sequence ID" value="NZ_CP123443.1"/>
</dbReference>
<reference evidence="1 2" key="1">
    <citation type="submission" date="2023-04" db="EMBL/GenBank/DDBJ databases">
        <title>Spirochaete genome identified in red abalone sample constitutes a novel genus.</title>
        <authorList>
            <person name="Sharma S.P."/>
            <person name="Purcell C.M."/>
            <person name="Hyde J.R."/>
            <person name="Severin A.J."/>
        </authorList>
    </citation>
    <scope>NUCLEOTIDE SEQUENCE [LARGE SCALE GENOMIC DNA]</scope>
    <source>
        <strain evidence="1 2">SP-2023</strain>
    </source>
</reference>
<protein>
    <submittedName>
        <fullName evidence="1">Uncharacterized protein</fullName>
    </submittedName>
</protein>
<proteinExistence type="predicted"/>
<dbReference type="Proteomes" id="UP001228690">
    <property type="component" value="Chromosome"/>
</dbReference>
<gene>
    <name evidence="1" type="ORF">P0082_01265</name>
</gene>
<name>A0ABY8ML35_9SPIO</name>
<evidence type="ECO:0000313" key="2">
    <source>
        <dbReference type="Proteomes" id="UP001228690"/>
    </source>
</evidence>
<keyword evidence="2" id="KW-1185">Reference proteome</keyword>
<accession>A0ABY8ML35</accession>
<evidence type="ECO:0000313" key="1">
    <source>
        <dbReference type="EMBL" id="WGK69519.1"/>
    </source>
</evidence>
<dbReference type="EMBL" id="CP123443">
    <property type="protein sequence ID" value="WGK69519.1"/>
    <property type="molecule type" value="Genomic_DNA"/>
</dbReference>
<sequence length="208" mass="24784">MYQVISANPGYSLLLLGGSLFLLRQTLRYAFSVRIILGKKRFRWRSNRDFRLRHCLYSDILRLSAGEAFEPGQSIYDFSLLRRHKEPGTLSLDFIGSKRLIRALIQRGVVVTPQLLHYFLYSQNQESQLIERNWRKSEKRRLFGKWPKRVSDRKWQQLRKQKLRLRRRVFGKDEKDNKDKYLGEEGRTAESSGQVNKLYYSSELDEYG</sequence>